<accession>A0A1D2VJ83</accession>
<feature type="non-terminal residue" evidence="2">
    <location>
        <position position="1"/>
    </location>
</feature>
<feature type="repeat" description="ANK" evidence="1">
    <location>
        <begin position="77"/>
        <end position="115"/>
    </location>
</feature>
<dbReference type="RefSeq" id="XP_020047976.1">
    <property type="nucleotide sequence ID" value="XM_020189510.1"/>
</dbReference>
<feature type="repeat" description="ANK" evidence="1">
    <location>
        <begin position="42"/>
        <end position="64"/>
    </location>
</feature>
<dbReference type="Pfam" id="PF12796">
    <property type="entry name" value="Ank_2"/>
    <property type="match status" value="1"/>
</dbReference>
<dbReference type="STRING" id="1344418.A0A1D2VJ83"/>
<name>A0A1D2VJ83_9ASCO</name>
<dbReference type="PROSITE" id="PS50088">
    <property type="entry name" value="ANK_REPEAT"/>
    <property type="match status" value="2"/>
</dbReference>
<feature type="non-terminal residue" evidence="2">
    <location>
        <position position="125"/>
    </location>
</feature>
<dbReference type="Proteomes" id="UP000095038">
    <property type="component" value="Unassembled WGS sequence"/>
</dbReference>
<keyword evidence="3" id="KW-1185">Reference proteome</keyword>
<dbReference type="EMBL" id="KV454479">
    <property type="protein sequence ID" value="ODV61669.1"/>
    <property type="molecule type" value="Genomic_DNA"/>
</dbReference>
<evidence type="ECO:0000256" key="1">
    <source>
        <dbReference type="PROSITE-ProRule" id="PRU00023"/>
    </source>
</evidence>
<dbReference type="GO" id="GO:0005737">
    <property type="term" value="C:cytoplasm"/>
    <property type="evidence" value="ECO:0007669"/>
    <property type="project" value="EnsemblFungi"/>
</dbReference>
<gene>
    <name evidence="2" type="ORF">ASCRUDRAFT_17917</name>
</gene>
<evidence type="ECO:0000313" key="2">
    <source>
        <dbReference type="EMBL" id="ODV61669.1"/>
    </source>
</evidence>
<dbReference type="InterPro" id="IPR002110">
    <property type="entry name" value="Ankyrin_rpt"/>
</dbReference>
<organism evidence="2 3">
    <name type="scientific">Ascoidea rubescens DSM 1968</name>
    <dbReference type="NCBI Taxonomy" id="1344418"/>
    <lineage>
        <taxon>Eukaryota</taxon>
        <taxon>Fungi</taxon>
        <taxon>Dikarya</taxon>
        <taxon>Ascomycota</taxon>
        <taxon>Saccharomycotina</taxon>
        <taxon>Saccharomycetes</taxon>
        <taxon>Ascoideaceae</taxon>
        <taxon>Ascoidea</taxon>
    </lineage>
</organism>
<dbReference type="OrthoDB" id="9995210at2759"/>
<dbReference type="SUPFAM" id="SSF48403">
    <property type="entry name" value="Ankyrin repeat"/>
    <property type="match status" value="1"/>
</dbReference>
<keyword evidence="1" id="KW-0040">ANK repeat</keyword>
<dbReference type="SMART" id="SM00248">
    <property type="entry name" value="ANK"/>
    <property type="match status" value="2"/>
</dbReference>
<dbReference type="AlphaFoldDB" id="A0A1D2VJ83"/>
<proteinExistence type="predicted"/>
<reference evidence="3" key="1">
    <citation type="submission" date="2016-05" db="EMBL/GenBank/DDBJ databases">
        <title>Comparative genomics of biotechnologically important yeasts.</title>
        <authorList>
            <consortium name="DOE Joint Genome Institute"/>
            <person name="Riley R."/>
            <person name="Haridas S."/>
            <person name="Wolfe K.H."/>
            <person name="Lopes M.R."/>
            <person name="Hittinger C.T."/>
            <person name="Goker M."/>
            <person name="Salamov A."/>
            <person name="Wisecaver J."/>
            <person name="Long T.M."/>
            <person name="Aerts A.L."/>
            <person name="Barry K."/>
            <person name="Choi C."/>
            <person name="Clum A."/>
            <person name="Coughlan A.Y."/>
            <person name="Deshpande S."/>
            <person name="Douglass A.P."/>
            <person name="Hanson S.J."/>
            <person name="Klenk H.-P."/>
            <person name="Labutti K."/>
            <person name="Lapidus A."/>
            <person name="Lindquist E."/>
            <person name="Lipzen A."/>
            <person name="Meier-Kolthoff J.P."/>
            <person name="Ohm R.A."/>
            <person name="Otillar R.P."/>
            <person name="Pangilinan J."/>
            <person name="Peng Y."/>
            <person name="Rokas A."/>
            <person name="Rosa C.A."/>
            <person name="Scheuner C."/>
            <person name="Sibirny A.A."/>
            <person name="Slot J.C."/>
            <person name="Stielow J.B."/>
            <person name="Sun H."/>
            <person name="Kurtzman C.P."/>
            <person name="Blackwell M."/>
            <person name="Grigoriev I.V."/>
            <person name="Jeffries T.W."/>
        </authorList>
    </citation>
    <scope>NUCLEOTIDE SEQUENCE [LARGE SCALE GENOMIC DNA]</scope>
    <source>
        <strain evidence="3">DSM 1968</strain>
    </source>
</reference>
<dbReference type="Gene3D" id="1.25.40.20">
    <property type="entry name" value="Ankyrin repeat-containing domain"/>
    <property type="match status" value="1"/>
</dbReference>
<dbReference type="PRINTS" id="PR01415">
    <property type="entry name" value="ANKYRIN"/>
</dbReference>
<evidence type="ECO:0000313" key="3">
    <source>
        <dbReference type="Proteomes" id="UP000095038"/>
    </source>
</evidence>
<dbReference type="GeneID" id="30963146"/>
<dbReference type="FunCoup" id="A0A1D2VJ83">
    <property type="interactions" value="23"/>
</dbReference>
<sequence length="125" mass="14297">LKDQLLDAARRDNLDLLNSILPQLNNNQDDFVDLINNSRDTLGNTALHLATIYGNFEIIDSILNYDNIEIDPINNLNNDSPLHLAITYSFDDFNYGKFLAETLIDAGSDPRIKNRFDRKPIDLLY</sequence>
<protein>
    <submittedName>
        <fullName evidence="2">Uncharacterized protein</fullName>
    </submittedName>
</protein>
<dbReference type="PROSITE" id="PS50297">
    <property type="entry name" value="ANK_REP_REGION"/>
    <property type="match status" value="1"/>
</dbReference>
<dbReference type="InParanoid" id="A0A1D2VJ83"/>
<dbReference type="InterPro" id="IPR036770">
    <property type="entry name" value="Ankyrin_rpt-contain_sf"/>
</dbReference>